<keyword evidence="1" id="KW-0472">Membrane</keyword>
<keyword evidence="1" id="KW-0812">Transmembrane</keyword>
<dbReference type="Proteomes" id="UP000490800">
    <property type="component" value="Unassembled WGS sequence"/>
</dbReference>
<dbReference type="AlphaFoldDB" id="A0A7X3FKX8"/>
<keyword evidence="1" id="KW-1133">Transmembrane helix</keyword>
<dbReference type="CDD" id="cd11614">
    <property type="entry name" value="SAF_CpaB_FlgA_like"/>
    <property type="match status" value="1"/>
</dbReference>
<name>A0A7X3FKX8_9BACL</name>
<reference evidence="3 4" key="1">
    <citation type="journal article" date="2019" name="Microorganisms">
        <title>Paenibacillus lutrae sp. nov., A Chitinolytic Species Isolated from A River Otter in Castril Natural Park, Granada, Spain.</title>
        <authorList>
            <person name="Rodriguez M."/>
            <person name="Reina J.C."/>
            <person name="Bejar V."/>
            <person name="Llamas I."/>
        </authorList>
    </citation>
    <scope>NUCLEOTIDE SEQUENCE [LARGE SCALE GENOMIC DNA]</scope>
    <source>
        <strain evidence="3 4">N10</strain>
    </source>
</reference>
<evidence type="ECO:0000313" key="4">
    <source>
        <dbReference type="Proteomes" id="UP000490800"/>
    </source>
</evidence>
<evidence type="ECO:0000256" key="1">
    <source>
        <dbReference type="SAM" id="Phobius"/>
    </source>
</evidence>
<feature type="domain" description="SAF" evidence="2">
    <location>
        <begin position="42"/>
        <end position="102"/>
    </location>
</feature>
<dbReference type="EMBL" id="RHLK01000013">
    <property type="protein sequence ID" value="MVP01603.1"/>
    <property type="molecule type" value="Genomic_DNA"/>
</dbReference>
<dbReference type="RefSeq" id="WP_157338038.1">
    <property type="nucleotide sequence ID" value="NZ_RHLK01000013.1"/>
</dbReference>
<dbReference type="Pfam" id="PF08666">
    <property type="entry name" value="SAF"/>
    <property type="match status" value="1"/>
</dbReference>
<organism evidence="3 4">
    <name type="scientific">Paenibacillus lutrae</name>
    <dbReference type="NCBI Taxonomy" id="2078573"/>
    <lineage>
        <taxon>Bacteria</taxon>
        <taxon>Bacillati</taxon>
        <taxon>Bacillota</taxon>
        <taxon>Bacilli</taxon>
        <taxon>Bacillales</taxon>
        <taxon>Paenibacillaceae</taxon>
        <taxon>Paenibacillus</taxon>
    </lineage>
</organism>
<sequence>MFETKRRALLFMTISIGMAVAAILLFSTYISNTQASLGEMVTVHVADGNIEAGKPIPDNLIATKEIPKKFMLPSLIQSKDELKGKISMVPIPKGEVLTTTVLRDDTILSDKYRQVILRAPIAVFDDATISALDKVDLIVTYESEDAPKAEEQPHSSGPSDKRITKVLFKDITVNTVGLKNNNEIVNMGVVLTLEQSKSAIWGLNYAKEIRVLKSGSQKATKEGGAEKK</sequence>
<evidence type="ECO:0000259" key="2">
    <source>
        <dbReference type="Pfam" id="PF08666"/>
    </source>
</evidence>
<dbReference type="OrthoDB" id="2989382at2"/>
<feature type="transmembrane region" description="Helical" evidence="1">
    <location>
        <begin position="9"/>
        <end position="30"/>
    </location>
</feature>
<comment type="caution">
    <text evidence="3">The sequence shown here is derived from an EMBL/GenBank/DDBJ whole genome shotgun (WGS) entry which is preliminary data.</text>
</comment>
<dbReference type="InterPro" id="IPR013974">
    <property type="entry name" value="SAF"/>
</dbReference>
<proteinExistence type="predicted"/>
<evidence type="ECO:0000313" key="3">
    <source>
        <dbReference type="EMBL" id="MVP01603.1"/>
    </source>
</evidence>
<keyword evidence="4" id="KW-1185">Reference proteome</keyword>
<accession>A0A7X3FKX8</accession>
<protein>
    <recommendedName>
        <fullName evidence="2">SAF domain-containing protein</fullName>
    </recommendedName>
</protein>
<gene>
    <name evidence="3" type="ORF">EDM21_19090</name>
</gene>